<evidence type="ECO:0000313" key="3">
    <source>
        <dbReference type="EMBL" id="CAF4388163.1"/>
    </source>
</evidence>
<feature type="compositionally biased region" description="Polar residues" evidence="1">
    <location>
        <begin position="42"/>
        <end position="59"/>
    </location>
</feature>
<sequence length="295" mass="34658">MAASFPTRLLRRQKQEHETRLIVNLLDEDDDQFKRSHVENAPQDSKSVGSSITTNNVQSQSQGAYQYDYQAPFTAHSLKPNSKWLIVRRNLHRIRFMSYNNNKGEVIDDKHTKAYDTRHVKPGDAITYDRLGEKSMSLQNLLYYFSQQNVEHGTAFWNFLDEVNHVLNMNRTRTVLVKRLRKLAQILAFIAYGIIGFMFFLLIASVIATVEKMSNPELKWMSDRDGQYSTDSQSSICLKEASRRKKSVRDTVILTKYFYSLIYTPIENKMIELYFAEIFHIEKKREHQRKDRNLI</sequence>
<dbReference type="Proteomes" id="UP000663873">
    <property type="component" value="Unassembled WGS sequence"/>
</dbReference>
<reference evidence="3" key="1">
    <citation type="submission" date="2021-02" db="EMBL/GenBank/DDBJ databases">
        <authorList>
            <person name="Nowell W R."/>
        </authorList>
    </citation>
    <scope>NUCLEOTIDE SEQUENCE</scope>
</reference>
<keyword evidence="4" id="KW-1185">Reference proteome</keyword>
<dbReference type="EMBL" id="CAJOBP010003058">
    <property type="protein sequence ID" value="CAF4388163.1"/>
    <property type="molecule type" value="Genomic_DNA"/>
</dbReference>
<keyword evidence="2" id="KW-0812">Transmembrane</keyword>
<keyword evidence="2" id="KW-0472">Membrane</keyword>
<evidence type="ECO:0000256" key="2">
    <source>
        <dbReference type="SAM" id="Phobius"/>
    </source>
</evidence>
<comment type="caution">
    <text evidence="3">The sequence shown here is derived from an EMBL/GenBank/DDBJ whole genome shotgun (WGS) entry which is preliminary data.</text>
</comment>
<accession>A0A820NCF0</accession>
<keyword evidence="2" id="KW-1133">Transmembrane helix</keyword>
<organism evidence="3 4">
    <name type="scientific">Rotaria socialis</name>
    <dbReference type="NCBI Taxonomy" id="392032"/>
    <lineage>
        <taxon>Eukaryota</taxon>
        <taxon>Metazoa</taxon>
        <taxon>Spiralia</taxon>
        <taxon>Gnathifera</taxon>
        <taxon>Rotifera</taxon>
        <taxon>Eurotatoria</taxon>
        <taxon>Bdelloidea</taxon>
        <taxon>Philodinida</taxon>
        <taxon>Philodinidae</taxon>
        <taxon>Rotaria</taxon>
    </lineage>
</organism>
<proteinExistence type="predicted"/>
<name>A0A820NCF0_9BILA</name>
<gene>
    <name evidence="3" type="ORF">UJA718_LOCUS18226</name>
</gene>
<feature type="transmembrane region" description="Helical" evidence="2">
    <location>
        <begin position="186"/>
        <end position="208"/>
    </location>
</feature>
<feature type="region of interest" description="Disordered" evidence="1">
    <location>
        <begin position="39"/>
        <end position="59"/>
    </location>
</feature>
<evidence type="ECO:0000256" key="1">
    <source>
        <dbReference type="SAM" id="MobiDB-lite"/>
    </source>
</evidence>
<evidence type="ECO:0000313" key="4">
    <source>
        <dbReference type="Proteomes" id="UP000663873"/>
    </source>
</evidence>
<protein>
    <submittedName>
        <fullName evidence="3">Uncharacterized protein</fullName>
    </submittedName>
</protein>
<dbReference type="AlphaFoldDB" id="A0A820NCF0"/>